<feature type="region of interest" description="Disordered" evidence="1">
    <location>
        <begin position="1"/>
        <end position="23"/>
    </location>
</feature>
<comment type="caution">
    <text evidence="2">The sequence shown here is derived from an EMBL/GenBank/DDBJ whole genome shotgun (WGS) entry which is preliminary data.</text>
</comment>
<evidence type="ECO:0000313" key="3">
    <source>
        <dbReference type="Proteomes" id="UP001396334"/>
    </source>
</evidence>
<sequence>MLSVLNDGTESIEHVPRLSSQAKQKNRCTNVFGSVGHHGVGLARYDNMIAAKFAAAHACRTNTKRFHQTPWCCSEQRWVKVNCDGVVNPP</sequence>
<evidence type="ECO:0000256" key="1">
    <source>
        <dbReference type="SAM" id="MobiDB-lite"/>
    </source>
</evidence>
<evidence type="ECO:0000313" key="2">
    <source>
        <dbReference type="EMBL" id="KAK9041606.1"/>
    </source>
</evidence>
<keyword evidence="3" id="KW-1185">Reference proteome</keyword>
<dbReference type="Proteomes" id="UP001396334">
    <property type="component" value="Unassembled WGS sequence"/>
</dbReference>
<protein>
    <submittedName>
        <fullName evidence="2">Uncharacterized protein</fullName>
    </submittedName>
</protein>
<accession>A0ABR2TVR1</accession>
<reference evidence="2 3" key="1">
    <citation type="journal article" date="2024" name="G3 (Bethesda)">
        <title>Genome assembly of Hibiscus sabdariffa L. provides insights into metabolisms of medicinal natural products.</title>
        <authorList>
            <person name="Kim T."/>
        </authorList>
    </citation>
    <scope>NUCLEOTIDE SEQUENCE [LARGE SCALE GENOMIC DNA]</scope>
    <source>
        <strain evidence="2">TK-2024</strain>
        <tissue evidence="2">Old leaves</tissue>
    </source>
</reference>
<name>A0ABR2TVR1_9ROSI</name>
<organism evidence="2 3">
    <name type="scientific">Hibiscus sabdariffa</name>
    <name type="common">roselle</name>
    <dbReference type="NCBI Taxonomy" id="183260"/>
    <lineage>
        <taxon>Eukaryota</taxon>
        <taxon>Viridiplantae</taxon>
        <taxon>Streptophyta</taxon>
        <taxon>Embryophyta</taxon>
        <taxon>Tracheophyta</taxon>
        <taxon>Spermatophyta</taxon>
        <taxon>Magnoliopsida</taxon>
        <taxon>eudicotyledons</taxon>
        <taxon>Gunneridae</taxon>
        <taxon>Pentapetalae</taxon>
        <taxon>rosids</taxon>
        <taxon>malvids</taxon>
        <taxon>Malvales</taxon>
        <taxon>Malvaceae</taxon>
        <taxon>Malvoideae</taxon>
        <taxon>Hibiscus</taxon>
    </lineage>
</organism>
<proteinExistence type="predicted"/>
<dbReference type="EMBL" id="JBBPBN010000004">
    <property type="protein sequence ID" value="KAK9041606.1"/>
    <property type="molecule type" value="Genomic_DNA"/>
</dbReference>
<gene>
    <name evidence="2" type="ORF">V6N11_016698</name>
</gene>